<dbReference type="PATRIC" id="fig|2041.4.peg.2469"/>
<keyword evidence="1" id="KW-0808">Transferase</keyword>
<dbReference type="KEGG" id="aer:AERYTH_11830"/>
<dbReference type="PANTHER" id="PTHR43877">
    <property type="entry name" value="AMINOALKYLPHOSPHONATE N-ACETYLTRANSFERASE-RELATED-RELATED"/>
    <property type="match status" value="1"/>
</dbReference>
<keyword evidence="5" id="KW-1185">Reference proteome</keyword>
<organism evidence="4 5">
    <name type="scientific">Aeromicrobium erythreum</name>
    <dbReference type="NCBI Taxonomy" id="2041"/>
    <lineage>
        <taxon>Bacteria</taxon>
        <taxon>Bacillati</taxon>
        <taxon>Actinomycetota</taxon>
        <taxon>Actinomycetes</taxon>
        <taxon>Propionibacteriales</taxon>
        <taxon>Nocardioidaceae</taxon>
        <taxon>Aeromicrobium</taxon>
    </lineage>
</organism>
<dbReference type="InterPro" id="IPR050832">
    <property type="entry name" value="Bact_Acetyltransf"/>
</dbReference>
<reference evidence="4 5" key="1">
    <citation type="journal article" date="1991" name="Int. J. Syst. Bacteriol.">
        <title>Description of the erythromycin-producing bacterium Arthrobacter sp. strain NRRL B-3381 as Aeromicrobium erythreum gen. nov., sp. nov.</title>
        <authorList>
            <person name="Miller E.S."/>
            <person name="Woese C.R."/>
            <person name="Brenner S."/>
        </authorList>
    </citation>
    <scope>NUCLEOTIDE SEQUENCE [LARGE SCALE GENOMIC DNA]</scope>
    <source>
        <strain evidence="4 5">AR18</strain>
    </source>
</reference>
<dbReference type="RefSeq" id="WP_067858889.1">
    <property type="nucleotide sequence ID" value="NZ_CP011502.1"/>
</dbReference>
<keyword evidence="2" id="KW-0012">Acyltransferase</keyword>
<dbReference type="STRING" id="2041.AERYTH_11830"/>
<dbReference type="InterPro" id="IPR000182">
    <property type="entry name" value="GNAT_dom"/>
</dbReference>
<dbReference type="Gene3D" id="3.40.630.30">
    <property type="match status" value="1"/>
</dbReference>
<protein>
    <recommendedName>
        <fullName evidence="3">N-acetyltransferase domain-containing protein</fullName>
    </recommendedName>
</protein>
<name>A0A0U4CXB5_9ACTN</name>
<evidence type="ECO:0000256" key="1">
    <source>
        <dbReference type="ARBA" id="ARBA00022679"/>
    </source>
</evidence>
<dbReference type="EMBL" id="CP011502">
    <property type="protein sequence ID" value="ALX05341.1"/>
    <property type="molecule type" value="Genomic_DNA"/>
</dbReference>
<dbReference type="GO" id="GO:0016747">
    <property type="term" value="F:acyltransferase activity, transferring groups other than amino-acyl groups"/>
    <property type="evidence" value="ECO:0007669"/>
    <property type="project" value="InterPro"/>
</dbReference>
<accession>A0A0U4CXB5</accession>
<dbReference type="PROSITE" id="PS51186">
    <property type="entry name" value="GNAT"/>
    <property type="match status" value="1"/>
</dbReference>
<sequence>MHVRTVSPHDPDVAALLDEHLAEMRATSPPESVHALPHDALARPDVRMVAAWSDDEPPVLLGVGALRTHAGLLGELKAMRTTHAARGRGVAAAVLEHLIDVAKAAGLQRVSLETGAEDHFAPARRLYARRGFVECGPFAGYGPDPLSVFMTLDLGADATAQASGPKLAL</sequence>
<gene>
    <name evidence="4" type="ORF">AERYTH_11830</name>
</gene>
<dbReference type="AlphaFoldDB" id="A0A0U4CXB5"/>
<evidence type="ECO:0000256" key="2">
    <source>
        <dbReference type="ARBA" id="ARBA00023315"/>
    </source>
</evidence>
<evidence type="ECO:0000259" key="3">
    <source>
        <dbReference type="PROSITE" id="PS51186"/>
    </source>
</evidence>
<evidence type="ECO:0000313" key="4">
    <source>
        <dbReference type="EMBL" id="ALX05341.1"/>
    </source>
</evidence>
<feature type="domain" description="N-acetyltransferase" evidence="3">
    <location>
        <begin position="1"/>
        <end position="155"/>
    </location>
</feature>
<evidence type="ECO:0000313" key="5">
    <source>
        <dbReference type="Proteomes" id="UP000067689"/>
    </source>
</evidence>
<dbReference type="SUPFAM" id="SSF55729">
    <property type="entry name" value="Acyl-CoA N-acyltransferases (Nat)"/>
    <property type="match status" value="1"/>
</dbReference>
<dbReference type="OrthoDB" id="9803233at2"/>
<dbReference type="Pfam" id="PF00583">
    <property type="entry name" value="Acetyltransf_1"/>
    <property type="match status" value="1"/>
</dbReference>
<dbReference type="PANTHER" id="PTHR43877:SF5">
    <property type="entry name" value="BLL8307 PROTEIN"/>
    <property type="match status" value="1"/>
</dbReference>
<dbReference type="InterPro" id="IPR016181">
    <property type="entry name" value="Acyl_CoA_acyltransferase"/>
</dbReference>
<proteinExistence type="predicted"/>
<dbReference type="Proteomes" id="UP000067689">
    <property type="component" value="Chromosome"/>
</dbReference>